<dbReference type="OrthoDB" id="9811743at2"/>
<evidence type="ECO:0000259" key="2">
    <source>
        <dbReference type="Pfam" id="PF01370"/>
    </source>
</evidence>
<dbReference type="Gene3D" id="3.40.50.720">
    <property type="entry name" value="NAD(P)-binding Rossmann-like Domain"/>
    <property type="match status" value="1"/>
</dbReference>
<evidence type="ECO:0000313" key="4">
    <source>
        <dbReference type="Proteomes" id="UP000005435"/>
    </source>
</evidence>
<dbReference type="KEGG" id="ccl:Clocl_1247"/>
<dbReference type="SUPFAM" id="SSF51735">
    <property type="entry name" value="NAD(P)-binding Rossmann-fold domains"/>
    <property type="match status" value="1"/>
</dbReference>
<reference evidence="4" key="1">
    <citation type="submission" date="2011-12" db="EMBL/GenBank/DDBJ databases">
        <title>Complete sequence of Clostridium clariflavum DSM 19732.</title>
        <authorList>
            <consortium name="US DOE Joint Genome Institute"/>
            <person name="Lucas S."/>
            <person name="Han J."/>
            <person name="Lapidus A."/>
            <person name="Cheng J.-F."/>
            <person name="Goodwin L."/>
            <person name="Pitluck S."/>
            <person name="Peters L."/>
            <person name="Teshima H."/>
            <person name="Detter J.C."/>
            <person name="Han C."/>
            <person name="Tapia R."/>
            <person name="Land M."/>
            <person name="Hauser L."/>
            <person name="Kyrpides N."/>
            <person name="Ivanova N."/>
            <person name="Pagani I."/>
            <person name="Kitzmiller T."/>
            <person name="Lynd L."/>
            <person name="Izquierdo J."/>
            <person name="Woyke T."/>
        </authorList>
    </citation>
    <scope>NUCLEOTIDE SEQUENCE [LARGE SCALE GENOMIC DNA]</scope>
    <source>
        <strain evidence="4">DSM 19732 / NBRC 101661 / EBR45</strain>
    </source>
</reference>
<feature type="domain" description="NAD-dependent epimerase/dehydratase" evidence="2">
    <location>
        <begin position="6"/>
        <end position="227"/>
    </location>
</feature>
<dbReference type="RefSeq" id="WP_014254522.1">
    <property type="nucleotide sequence ID" value="NC_016627.1"/>
</dbReference>
<evidence type="ECO:0000313" key="3">
    <source>
        <dbReference type="EMBL" id="AEV67906.1"/>
    </source>
</evidence>
<dbReference type="Proteomes" id="UP000005435">
    <property type="component" value="Chromosome"/>
</dbReference>
<gene>
    <name evidence="3" type="ordered locus">Clocl_1247</name>
</gene>
<reference evidence="3 4" key="2">
    <citation type="journal article" date="2012" name="Stand. Genomic Sci.">
        <title>Complete Genome Sequence of Clostridium clariflavum DSM 19732.</title>
        <authorList>
            <person name="Izquierdo J.A."/>
            <person name="Goodwin L."/>
            <person name="Davenport K.W."/>
            <person name="Teshima H."/>
            <person name="Bruce D."/>
            <person name="Detter C."/>
            <person name="Tapia R."/>
            <person name="Han S."/>
            <person name="Land M."/>
            <person name="Hauser L."/>
            <person name="Jeffries C.D."/>
            <person name="Han J."/>
            <person name="Pitluck S."/>
            <person name="Nolan M."/>
            <person name="Chen A."/>
            <person name="Huntemann M."/>
            <person name="Mavromatis K."/>
            <person name="Mikhailova N."/>
            <person name="Liolios K."/>
            <person name="Woyke T."/>
            <person name="Lynd L.R."/>
        </authorList>
    </citation>
    <scope>NUCLEOTIDE SEQUENCE [LARGE SCALE GENOMIC DNA]</scope>
    <source>
        <strain evidence="4">DSM 19732 / NBRC 101661 / EBR45</strain>
    </source>
</reference>
<proteinExistence type="inferred from homology"/>
<dbReference type="STRING" id="720554.Clocl_1247"/>
<comment type="similarity">
    <text evidence="1">Belongs to the NAD(P)-dependent epimerase/dehydratase family.</text>
</comment>
<dbReference type="eggNOG" id="COG0451">
    <property type="taxonomic scope" value="Bacteria"/>
</dbReference>
<dbReference type="AlphaFoldDB" id="G8LZK5"/>
<keyword evidence="4" id="KW-1185">Reference proteome</keyword>
<dbReference type="InterPro" id="IPR001509">
    <property type="entry name" value="Epimerase_deHydtase"/>
</dbReference>
<sequence>MGKRFLVTGGAGFLGINLIRFLLNKGCEVTSLDIAEFDYEDVKDKVRIITGDIRDRKIVDQAMEQVDIVVHAAAALPLYKKEDIFSTDVDGTRNVVDSAFTHGVERVIHISSTAVYGIPDHHPLMEDDKLDGVGPYGQAKIKAEEVCLEYRNKGMCIPIIRPKSFIGPERLGVFALLYDWAKDGKNFPMIGSGNNRYQLLDVEDLCEAIYLAAEGPKDKVNDTFNIGAKEFTTMKEDYQAVLDYAGFGKKIIGFPAKPVILALRILEFLKLSPLYKWVYETACEDSFVSIEKAEKILGFKPKYSNKDALIRNYKWYLENLDKFQGKTGISHRVPWKQGILKVAKFFF</sequence>
<dbReference type="PANTHER" id="PTHR43000">
    <property type="entry name" value="DTDP-D-GLUCOSE 4,6-DEHYDRATASE-RELATED"/>
    <property type="match status" value="1"/>
</dbReference>
<organism evidence="3 4">
    <name type="scientific">Acetivibrio clariflavus (strain DSM 19732 / NBRC 101661 / EBR45)</name>
    <name type="common">Clostridium clariflavum</name>
    <dbReference type="NCBI Taxonomy" id="720554"/>
    <lineage>
        <taxon>Bacteria</taxon>
        <taxon>Bacillati</taxon>
        <taxon>Bacillota</taxon>
        <taxon>Clostridia</taxon>
        <taxon>Eubacteriales</taxon>
        <taxon>Oscillospiraceae</taxon>
        <taxon>Acetivibrio</taxon>
    </lineage>
</organism>
<dbReference type="HOGENOM" id="CLU_007383_6_1_9"/>
<name>G8LZK5_ACECE</name>
<accession>G8LZK5</accession>
<dbReference type="InterPro" id="IPR036291">
    <property type="entry name" value="NAD(P)-bd_dom_sf"/>
</dbReference>
<dbReference type="Pfam" id="PF01370">
    <property type="entry name" value="Epimerase"/>
    <property type="match status" value="1"/>
</dbReference>
<evidence type="ECO:0000256" key="1">
    <source>
        <dbReference type="ARBA" id="ARBA00007637"/>
    </source>
</evidence>
<dbReference type="EMBL" id="CP003065">
    <property type="protein sequence ID" value="AEV67906.1"/>
    <property type="molecule type" value="Genomic_DNA"/>
</dbReference>
<protein>
    <submittedName>
        <fullName evidence="3">Nucleoside-diphosphate-sugar epimerase</fullName>
    </submittedName>
</protein>